<reference evidence="2 3" key="1">
    <citation type="submission" date="2019-05" db="EMBL/GenBank/DDBJ databases">
        <title>Emergence of the Ug99 lineage of the wheat stem rust pathogen through somatic hybridization.</title>
        <authorList>
            <person name="Li F."/>
            <person name="Upadhyaya N.M."/>
            <person name="Sperschneider J."/>
            <person name="Matny O."/>
            <person name="Nguyen-Phuc H."/>
            <person name="Mago R."/>
            <person name="Raley C."/>
            <person name="Miller M.E."/>
            <person name="Silverstein K.A.T."/>
            <person name="Henningsen E."/>
            <person name="Hirsch C.D."/>
            <person name="Visser B."/>
            <person name="Pretorius Z.A."/>
            <person name="Steffenson B.J."/>
            <person name="Schwessinger B."/>
            <person name="Dodds P.N."/>
            <person name="Figueroa M."/>
        </authorList>
    </citation>
    <scope>NUCLEOTIDE SEQUENCE [LARGE SCALE GENOMIC DNA]</scope>
    <source>
        <strain evidence="2">21-0</strain>
    </source>
</reference>
<evidence type="ECO:0000313" key="3">
    <source>
        <dbReference type="Proteomes" id="UP000324748"/>
    </source>
</evidence>
<gene>
    <name evidence="2" type="ORF">PGT21_034920</name>
</gene>
<name>A0A5B0MPJ3_PUCGR</name>
<feature type="region of interest" description="Disordered" evidence="1">
    <location>
        <begin position="1"/>
        <end position="23"/>
    </location>
</feature>
<comment type="caution">
    <text evidence="2">The sequence shown here is derived from an EMBL/GenBank/DDBJ whole genome shotgun (WGS) entry which is preliminary data.</text>
</comment>
<sequence>MSSSLLGAKPEVDTRPRQGFPRLTFSPLTGGGLVSSRFERTLARRQLVTASLGLTGMFSISREHSASARSKLGNPLLGPDCGQPSQLKLVMDGHGWRWKEMVQSDYRLAHRLVEQAGPDRT</sequence>
<proteinExistence type="predicted"/>
<dbReference type="EMBL" id="VSWC01000144">
    <property type="protein sequence ID" value="KAA1078422.1"/>
    <property type="molecule type" value="Genomic_DNA"/>
</dbReference>
<dbReference type="Proteomes" id="UP000324748">
    <property type="component" value="Unassembled WGS sequence"/>
</dbReference>
<organism evidence="2 3">
    <name type="scientific">Puccinia graminis f. sp. tritici</name>
    <dbReference type="NCBI Taxonomy" id="56615"/>
    <lineage>
        <taxon>Eukaryota</taxon>
        <taxon>Fungi</taxon>
        <taxon>Dikarya</taxon>
        <taxon>Basidiomycota</taxon>
        <taxon>Pucciniomycotina</taxon>
        <taxon>Pucciniomycetes</taxon>
        <taxon>Pucciniales</taxon>
        <taxon>Pucciniaceae</taxon>
        <taxon>Puccinia</taxon>
    </lineage>
</organism>
<keyword evidence="3" id="KW-1185">Reference proteome</keyword>
<evidence type="ECO:0000256" key="1">
    <source>
        <dbReference type="SAM" id="MobiDB-lite"/>
    </source>
</evidence>
<accession>A0A5B0MPJ3</accession>
<protein>
    <submittedName>
        <fullName evidence="2">Uncharacterized protein</fullName>
    </submittedName>
</protein>
<dbReference type="AlphaFoldDB" id="A0A5B0MPJ3"/>
<evidence type="ECO:0000313" key="2">
    <source>
        <dbReference type="EMBL" id="KAA1078422.1"/>
    </source>
</evidence>